<dbReference type="EMBL" id="FTNT01000004">
    <property type="protein sequence ID" value="SIR96049.1"/>
    <property type="molecule type" value="Genomic_DNA"/>
</dbReference>
<gene>
    <name evidence="2" type="ORF">SAMN05445060_1877</name>
</gene>
<keyword evidence="3" id="KW-1185">Reference proteome</keyword>
<keyword evidence="1" id="KW-0732">Signal</keyword>
<evidence type="ECO:0000256" key="1">
    <source>
        <dbReference type="SAM" id="SignalP"/>
    </source>
</evidence>
<feature type="chain" id="PRO_5039690840" evidence="1">
    <location>
        <begin position="22"/>
        <end position="299"/>
    </location>
</feature>
<accession>A0A1N7F6W9</accession>
<protein>
    <submittedName>
        <fullName evidence="2">Uncharacterized protein</fullName>
    </submittedName>
</protein>
<sequence length="299" mass="29965">MLRSLVIGALAVVGTVSVSTAAVGAAPVFSVGSSVTVSGAVTDPATYSLEALDALPQVSVASTRAPGTSVAGVSLQTLVTKGSPRLDAGKNPLLRVAVTVRGIGRAVTFTLGELDAGFGDHPAVLTSATSGSATTRADLVVPGDRTAARSVFGVSRVEVSLTPPGPVTASAGGVDVVEGNRTVTVPSTVLARLPQHRETVSFNASGVTTSRTFVGPDLAVALGAVGVFPPAFTSVLTVTGTDSYAADVTLGEAFFGGRPLLLALSENGTRLPHPRLVTVGDKKGGRYVTDTTSVTARTT</sequence>
<organism evidence="2 3">
    <name type="scientific">Williamsia sterculiae</name>
    <dbReference type="NCBI Taxonomy" id="1344003"/>
    <lineage>
        <taxon>Bacteria</taxon>
        <taxon>Bacillati</taxon>
        <taxon>Actinomycetota</taxon>
        <taxon>Actinomycetes</taxon>
        <taxon>Mycobacteriales</taxon>
        <taxon>Nocardiaceae</taxon>
        <taxon>Williamsia</taxon>
    </lineage>
</organism>
<reference evidence="2 3" key="1">
    <citation type="submission" date="2017-01" db="EMBL/GenBank/DDBJ databases">
        <authorList>
            <person name="Mah S.A."/>
            <person name="Swanson W.J."/>
            <person name="Moy G.W."/>
            <person name="Vacquier V.D."/>
        </authorList>
    </citation>
    <scope>NUCLEOTIDE SEQUENCE [LARGE SCALE GENOMIC DNA]</scope>
    <source>
        <strain evidence="2 3">CPCC 203464</strain>
    </source>
</reference>
<feature type="signal peptide" evidence="1">
    <location>
        <begin position="1"/>
        <end position="21"/>
    </location>
</feature>
<evidence type="ECO:0000313" key="2">
    <source>
        <dbReference type="EMBL" id="SIR96049.1"/>
    </source>
</evidence>
<dbReference type="RefSeq" id="WP_143690272.1">
    <property type="nucleotide sequence ID" value="NZ_FTNT01000004.1"/>
</dbReference>
<dbReference type="Proteomes" id="UP000186218">
    <property type="component" value="Unassembled WGS sequence"/>
</dbReference>
<evidence type="ECO:0000313" key="3">
    <source>
        <dbReference type="Proteomes" id="UP000186218"/>
    </source>
</evidence>
<proteinExistence type="predicted"/>
<dbReference type="OrthoDB" id="3577245at2"/>
<name>A0A1N7F6W9_9NOCA</name>
<dbReference type="STRING" id="1344003.SAMN05445060_1877"/>
<dbReference type="AlphaFoldDB" id="A0A1N7F6W9"/>